<dbReference type="eggNOG" id="arCOG03116">
    <property type="taxonomic scope" value="Archaea"/>
</dbReference>
<dbReference type="Proteomes" id="UP000028194">
    <property type="component" value="Chromosome"/>
</dbReference>
<evidence type="ECO:0000313" key="2">
    <source>
        <dbReference type="EMBL" id="AIF84389.1"/>
    </source>
</evidence>
<dbReference type="Pfam" id="PF02643">
    <property type="entry name" value="DUF192"/>
    <property type="match status" value="1"/>
</dbReference>
<evidence type="ECO:0000313" key="3">
    <source>
        <dbReference type="Proteomes" id="UP000028194"/>
    </source>
</evidence>
<feature type="transmembrane region" description="Helical" evidence="1">
    <location>
        <begin position="6"/>
        <end position="26"/>
    </location>
</feature>
<dbReference type="GeneID" id="41598053"/>
<keyword evidence="1" id="KW-1133">Transmembrane helix</keyword>
<keyword evidence="3" id="KW-1185">Reference proteome</keyword>
<dbReference type="OrthoDB" id="6763at2157"/>
<organism evidence="2 3">
    <name type="scientific">Candidatus Nitrososphaera evergladensis SR1</name>
    <dbReference type="NCBI Taxonomy" id="1459636"/>
    <lineage>
        <taxon>Archaea</taxon>
        <taxon>Nitrososphaerota</taxon>
        <taxon>Nitrososphaeria</taxon>
        <taxon>Nitrososphaerales</taxon>
        <taxon>Nitrososphaeraceae</taxon>
        <taxon>Nitrososphaera</taxon>
    </lineage>
</organism>
<dbReference type="KEGG" id="nev:NTE_02337"/>
<dbReference type="PANTHER" id="PTHR37953:SF1">
    <property type="entry name" value="UPF0127 PROTEIN MJ1496"/>
    <property type="match status" value="1"/>
</dbReference>
<dbReference type="PANTHER" id="PTHR37953">
    <property type="entry name" value="UPF0127 PROTEIN MJ1496"/>
    <property type="match status" value="1"/>
</dbReference>
<dbReference type="EMBL" id="CP007174">
    <property type="protein sequence ID" value="AIF84389.1"/>
    <property type="molecule type" value="Genomic_DNA"/>
</dbReference>
<evidence type="ECO:0008006" key="4">
    <source>
        <dbReference type="Google" id="ProtNLM"/>
    </source>
</evidence>
<dbReference type="RefSeq" id="WP_158385424.1">
    <property type="nucleotide sequence ID" value="NZ_CP007174.1"/>
</dbReference>
<accession>A0A075MYP9</accession>
<dbReference type="HOGENOM" id="CLU_097039_1_2_2"/>
<protein>
    <recommendedName>
        <fullName evidence="4">DUF192 domain-containing protein</fullName>
    </recommendedName>
</protein>
<sequence>MARKSAVLIPVIIAAVAVGGLGLVFIPQDIKNRSPDFPKGTVRINDDVITVEIAQSIAEKQRWLTFRQDMLPTDTAMLLKYDKPDLYDIWMLNVNYNLDLIWFDKDGNAVYMKKDVPPCGNVLDQQGCTYKTTKPAMYILAGTAGFADAHRIDIGTKMNIISA</sequence>
<dbReference type="InterPro" id="IPR003795">
    <property type="entry name" value="DUF192"/>
</dbReference>
<keyword evidence="1" id="KW-0472">Membrane</keyword>
<keyword evidence="1" id="KW-0812">Transmembrane</keyword>
<gene>
    <name evidence="2" type="ORF">NTE_02337</name>
</gene>
<dbReference type="AlphaFoldDB" id="A0A075MYP9"/>
<proteinExistence type="predicted"/>
<name>A0A075MYP9_9ARCH</name>
<evidence type="ECO:0000256" key="1">
    <source>
        <dbReference type="SAM" id="Phobius"/>
    </source>
</evidence>
<dbReference type="InterPro" id="IPR038695">
    <property type="entry name" value="Saro_0823-like_sf"/>
</dbReference>
<reference evidence="2 3" key="1">
    <citation type="journal article" date="2014" name="PLoS ONE">
        <title>Genome Sequence of Candidatus Nitrososphaera evergladensis from Group I.1b Enriched from Everglades Soil Reveals Novel Genomic Features of the Ammonia-Oxidizing Archaea.</title>
        <authorList>
            <person name="Zhalnina K.V."/>
            <person name="Dias R."/>
            <person name="Leonard M.T."/>
            <person name="Dorr de Quadros P."/>
            <person name="Camargo F.A."/>
            <person name="Drew J.C."/>
            <person name="Farmerie W.G."/>
            <person name="Daroub S.H."/>
            <person name="Triplett E.W."/>
        </authorList>
    </citation>
    <scope>NUCLEOTIDE SEQUENCE [LARGE SCALE GENOMIC DNA]</scope>
    <source>
        <strain evidence="2 3">SR1</strain>
    </source>
</reference>
<dbReference type="Gene3D" id="2.60.120.1140">
    <property type="entry name" value="Protein of unknown function DUF192"/>
    <property type="match status" value="1"/>
</dbReference>